<dbReference type="Pfam" id="PF13202">
    <property type="entry name" value="EF-hand_5"/>
    <property type="match status" value="1"/>
</dbReference>
<dbReference type="PROSITE" id="PS50222">
    <property type="entry name" value="EF_HAND_2"/>
    <property type="match status" value="2"/>
</dbReference>
<feature type="compositionally biased region" description="Basic and acidic residues" evidence="4">
    <location>
        <begin position="59"/>
        <end position="72"/>
    </location>
</feature>
<dbReference type="InterPro" id="IPR018247">
    <property type="entry name" value="EF_Hand_1_Ca_BS"/>
</dbReference>
<accession>A0A1S4AKS1</accession>
<name>A0A1S4AKS1_TOBAC</name>
<feature type="domain" description="EF-hand" evidence="6">
    <location>
        <begin position="174"/>
        <end position="209"/>
    </location>
</feature>
<keyword evidence="5" id="KW-1133">Transmembrane helix</keyword>
<dbReference type="GO" id="GO:0005509">
    <property type="term" value="F:calcium ion binding"/>
    <property type="evidence" value="ECO:0000318"/>
    <property type="project" value="GO_Central"/>
</dbReference>
<dbReference type="SMART" id="SM00054">
    <property type="entry name" value="EFh"/>
    <property type="match status" value="3"/>
</dbReference>
<keyword evidence="2" id="KW-0677">Repeat</keyword>
<dbReference type="AlphaFoldDB" id="A0A1S4AKS1"/>
<evidence type="ECO:0000256" key="2">
    <source>
        <dbReference type="ARBA" id="ARBA00022737"/>
    </source>
</evidence>
<dbReference type="STRING" id="4097.A0A1S4AKS1"/>
<protein>
    <submittedName>
        <fullName evidence="7">Calumenin-A-like</fullName>
    </submittedName>
</protein>
<dbReference type="SUPFAM" id="SSF47473">
    <property type="entry name" value="EF-hand"/>
    <property type="match status" value="2"/>
</dbReference>
<feature type="region of interest" description="Disordered" evidence="4">
    <location>
        <begin position="59"/>
        <end position="81"/>
    </location>
</feature>
<dbReference type="KEGG" id="nta:107798723"/>
<keyword evidence="3" id="KW-0106">Calcium</keyword>
<dbReference type="Pfam" id="PF13499">
    <property type="entry name" value="EF-hand_7"/>
    <property type="match status" value="1"/>
</dbReference>
<evidence type="ECO:0000256" key="3">
    <source>
        <dbReference type="ARBA" id="ARBA00022837"/>
    </source>
</evidence>
<evidence type="ECO:0000259" key="6">
    <source>
        <dbReference type="PROSITE" id="PS50222"/>
    </source>
</evidence>
<feature type="domain" description="EF-hand" evidence="6">
    <location>
        <begin position="257"/>
        <end position="292"/>
    </location>
</feature>
<sequence length="346" mass="41070">MSKVVVISTIITAFVFLVIPLIVQLKLNENAYYTPRGLSRRLGLKTRDPIFDPLVAELEQRQPKGNKEDQSSRRSHNNYKEEDDQYFDYDGRLKTSLRLMVLFPILDVAPKDGFIEYKELEAWNTQQAIDRLHYRTRRELEYFRDNNGDGAISFSEYLPHFTNEDIERNETSHGEAGWWMEQFRNADADRNGTLNLYEFRDFLHPEDSRNENIQRWLLREKIRQMDVNRDHKLNRLEFSNGAYNIYKTYLEYESRGTNIPTPLEAFAKLDVDSDKFLREEELKPILHYLCPGELSYAKVYTTYLIREADDNQDGKLSLDEILNHESIFYSTIYDNGRNEDLYHDEL</sequence>
<dbReference type="Gene3D" id="1.10.238.10">
    <property type="entry name" value="EF-hand"/>
    <property type="match status" value="3"/>
</dbReference>
<evidence type="ECO:0000313" key="7">
    <source>
        <dbReference type="RefSeq" id="XP_016477241.1"/>
    </source>
</evidence>
<dbReference type="InterPro" id="IPR002048">
    <property type="entry name" value="EF_hand_dom"/>
</dbReference>
<feature type="transmembrane region" description="Helical" evidence="5">
    <location>
        <begin position="6"/>
        <end position="23"/>
    </location>
</feature>
<dbReference type="RefSeq" id="XP_016477241.1">
    <property type="nucleotide sequence ID" value="XM_016621755.1"/>
</dbReference>
<dbReference type="PROSITE" id="PS00018">
    <property type="entry name" value="EF_HAND_1"/>
    <property type="match status" value="4"/>
</dbReference>
<dbReference type="OMA" id="HIHESHY"/>
<dbReference type="PANTHER" id="PTHR10827:SF98">
    <property type="entry name" value="45 KDA CALCIUM-BINDING PROTEIN"/>
    <property type="match status" value="1"/>
</dbReference>
<dbReference type="OrthoDB" id="293868at2759"/>
<keyword evidence="5" id="KW-0472">Membrane</keyword>
<keyword evidence="1" id="KW-0479">Metal-binding</keyword>
<keyword evidence="5" id="KW-0812">Transmembrane</keyword>
<dbReference type="PANTHER" id="PTHR10827">
    <property type="entry name" value="RETICULOCALBIN"/>
    <property type="match status" value="1"/>
</dbReference>
<dbReference type="InterPro" id="IPR011992">
    <property type="entry name" value="EF-hand-dom_pair"/>
</dbReference>
<reference evidence="7" key="1">
    <citation type="submission" date="2025-08" db="UniProtKB">
        <authorList>
            <consortium name="RefSeq"/>
        </authorList>
    </citation>
    <scope>IDENTIFICATION</scope>
</reference>
<dbReference type="GO" id="GO:0005783">
    <property type="term" value="C:endoplasmic reticulum"/>
    <property type="evidence" value="ECO:0000318"/>
    <property type="project" value="GO_Central"/>
</dbReference>
<evidence type="ECO:0000256" key="1">
    <source>
        <dbReference type="ARBA" id="ARBA00022723"/>
    </source>
</evidence>
<proteinExistence type="predicted"/>
<dbReference type="PaxDb" id="4097-A0A1S4AKS1"/>
<gene>
    <name evidence="7" type="primary">LOC107798723</name>
</gene>
<evidence type="ECO:0000256" key="4">
    <source>
        <dbReference type="SAM" id="MobiDB-lite"/>
    </source>
</evidence>
<organism evidence="7">
    <name type="scientific">Nicotiana tabacum</name>
    <name type="common">Common tobacco</name>
    <dbReference type="NCBI Taxonomy" id="4097"/>
    <lineage>
        <taxon>Eukaryota</taxon>
        <taxon>Viridiplantae</taxon>
        <taxon>Streptophyta</taxon>
        <taxon>Embryophyta</taxon>
        <taxon>Tracheophyta</taxon>
        <taxon>Spermatophyta</taxon>
        <taxon>Magnoliopsida</taxon>
        <taxon>eudicotyledons</taxon>
        <taxon>Gunneridae</taxon>
        <taxon>Pentapetalae</taxon>
        <taxon>asterids</taxon>
        <taxon>lamiids</taxon>
        <taxon>Solanales</taxon>
        <taxon>Solanaceae</taxon>
        <taxon>Nicotianoideae</taxon>
        <taxon>Nicotianeae</taxon>
        <taxon>Nicotiana</taxon>
    </lineage>
</organism>
<evidence type="ECO:0000256" key="5">
    <source>
        <dbReference type="SAM" id="Phobius"/>
    </source>
</evidence>